<name>A0AAD9NV64_RIDPI</name>
<evidence type="ECO:0000313" key="2">
    <source>
        <dbReference type="Proteomes" id="UP001209878"/>
    </source>
</evidence>
<proteinExistence type="predicted"/>
<protein>
    <submittedName>
        <fullName evidence="1">Uncharacterized protein</fullName>
    </submittedName>
</protein>
<evidence type="ECO:0000313" key="1">
    <source>
        <dbReference type="EMBL" id="KAK2181916.1"/>
    </source>
</evidence>
<accession>A0AAD9NV64</accession>
<dbReference type="EMBL" id="JAODUO010000374">
    <property type="protein sequence ID" value="KAK2181916.1"/>
    <property type="molecule type" value="Genomic_DNA"/>
</dbReference>
<keyword evidence="2" id="KW-1185">Reference proteome</keyword>
<dbReference type="Proteomes" id="UP001209878">
    <property type="component" value="Unassembled WGS sequence"/>
</dbReference>
<comment type="caution">
    <text evidence="1">The sequence shown here is derived from an EMBL/GenBank/DDBJ whole genome shotgun (WGS) entry which is preliminary data.</text>
</comment>
<sequence length="108" mass="12106">MSRLVFQMECTTRRQHGQATRTVKARAYPTLLLIFCSLPVLLFAMPMTRARDVGFRAPACDTCDVSVALKSLKKVAVCNACGEMYGLEFERCCLCDKDLYVTCLKAIQ</sequence>
<organism evidence="1 2">
    <name type="scientific">Ridgeia piscesae</name>
    <name type="common">Tubeworm</name>
    <dbReference type="NCBI Taxonomy" id="27915"/>
    <lineage>
        <taxon>Eukaryota</taxon>
        <taxon>Metazoa</taxon>
        <taxon>Spiralia</taxon>
        <taxon>Lophotrochozoa</taxon>
        <taxon>Annelida</taxon>
        <taxon>Polychaeta</taxon>
        <taxon>Sedentaria</taxon>
        <taxon>Canalipalpata</taxon>
        <taxon>Sabellida</taxon>
        <taxon>Siboglinidae</taxon>
        <taxon>Ridgeia</taxon>
    </lineage>
</organism>
<dbReference type="AlphaFoldDB" id="A0AAD9NV64"/>
<reference evidence="1" key="1">
    <citation type="journal article" date="2023" name="Mol. Biol. Evol.">
        <title>Third-Generation Sequencing Reveals the Adaptive Role of the Epigenome in Three Deep-Sea Polychaetes.</title>
        <authorList>
            <person name="Perez M."/>
            <person name="Aroh O."/>
            <person name="Sun Y."/>
            <person name="Lan Y."/>
            <person name="Juniper S.K."/>
            <person name="Young C.R."/>
            <person name="Angers B."/>
            <person name="Qian P.Y."/>
        </authorList>
    </citation>
    <scope>NUCLEOTIDE SEQUENCE</scope>
    <source>
        <strain evidence="1">R07B-5</strain>
    </source>
</reference>
<gene>
    <name evidence="1" type="ORF">NP493_376g01049</name>
</gene>